<dbReference type="EMBL" id="LVJN01000020">
    <property type="protein sequence ID" value="OSM01843.1"/>
    <property type="molecule type" value="Genomic_DNA"/>
</dbReference>
<comment type="caution">
    <text evidence="2">The sequence shown here is derived from an EMBL/GenBank/DDBJ whole genome shotgun (WGS) entry which is preliminary data.</text>
</comment>
<reference evidence="2 3" key="1">
    <citation type="journal article" date="2016" name="BMC Genomics">
        <title>Combined genomic and structural analyses of a cultured magnetotactic bacterium reveals its niche adaptation to a dynamic environment.</title>
        <authorList>
            <person name="Araujo A.C."/>
            <person name="Morillo V."/>
            <person name="Cypriano J."/>
            <person name="Teixeira L.C."/>
            <person name="Leao P."/>
            <person name="Lyra S."/>
            <person name="Almeida L.G."/>
            <person name="Bazylinski D.A."/>
            <person name="Vasconcellos A.T."/>
            <person name="Abreu F."/>
            <person name="Lins U."/>
        </authorList>
    </citation>
    <scope>NUCLEOTIDE SEQUENCE [LARGE SCALE GENOMIC DNA]</scope>
    <source>
        <strain evidence="2 3">IT-1</strain>
    </source>
</reference>
<feature type="coiled-coil region" evidence="1">
    <location>
        <begin position="11"/>
        <end position="45"/>
    </location>
</feature>
<name>A0A1Y2K1F7_9PROT</name>
<gene>
    <name evidence="2" type="ORF">MAIT1_01888</name>
</gene>
<keyword evidence="1" id="KW-0175">Coiled coil</keyword>
<dbReference type="RefSeq" id="WP_085444356.1">
    <property type="nucleotide sequence ID" value="NZ_LVJN01000020.1"/>
</dbReference>
<evidence type="ECO:0000313" key="2">
    <source>
        <dbReference type="EMBL" id="OSM01843.1"/>
    </source>
</evidence>
<evidence type="ECO:0000313" key="3">
    <source>
        <dbReference type="Proteomes" id="UP000194003"/>
    </source>
</evidence>
<proteinExistence type="predicted"/>
<protein>
    <submittedName>
        <fullName evidence="2">Uncharacterized protein</fullName>
    </submittedName>
</protein>
<dbReference type="STRING" id="1434232.MAIT1_01888"/>
<organism evidence="2 3">
    <name type="scientific">Magnetofaba australis IT-1</name>
    <dbReference type="NCBI Taxonomy" id="1434232"/>
    <lineage>
        <taxon>Bacteria</taxon>
        <taxon>Pseudomonadati</taxon>
        <taxon>Pseudomonadota</taxon>
        <taxon>Magnetococcia</taxon>
        <taxon>Magnetococcales</taxon>
        <taxon>Magnetococcaceae</taxon>
        <taxon>Magnetofaba</taxon>
    </lineage>
</organism>
<keyword evidence="3" id="KW-1185">Reference proteome</keyword>
<evidence type="ECO:0000256" key="1">
    <source>
        <dbReference type="SAM" id="Coils"/>
    </source>
</evidence>
<sequence length="74" mass="8499">MLKSLLKKIEDEKKSEQVKALKALLRKLKERKKSLEAKMESASSKKKVQLKTQLKVIHAQRKKGIKLVKSLKSS</sequence>
<dbReference type="Proteomes" id="UP000194003">
    <property type="component" value="Unassembled WGS sequence"/>
</dbReference>
<accession>A0A1Y2K1F7</accession>
<dbReference type="AlphaFoldDB" id="A0A1Y2K1F7"/>